<keyword evidence="4" id="KW-1185">Reference proteome</keyword>
<evidence type="ECO:0000313" key="3">
    <source>
        <dbReference type="EMBL" id="SMX54671.1"/>
    </source>
</evidence>
<evidence type="ECO:0000259" key="2">
    <source>
        <dbReference type="Pfam" id="PF00963"/>
    </source>
</evidence>
<dbReference type="AlphaFoldDB" id="A0A1Y6K4R3"/>
<evidence type="ECO:0000313" key="4">
    <source>
        <dbReference type="Proteomes" id="UP000195514"/>
    </source>
</evidence>
<dbReference type="EMBL" id="LT859958">
    <property type="protein sequence ID" value="SMX54671.1"/>
    <property type="molecule type" value="Genomic_DNA"/>
</dbReference>
<dbReference type="Gene3D" id="2.60.40.680">
    <property type="match status" value="1"/>
</dbReference>
<dbReference type="OrthoDB" id="6290501at2"/>
<keyword evidence="1" id="KW-0812">Transmembrane</keyword>
<dbReference type="KEGG" id="abat:CFX1CAM_1606"/>
<organism evidence="3 4">
    <name type="scientific">Candidatus Brevifilum fermentans</name>
    <dbReference type="NCBI Taxonomy" id="1986204"/>
    <lineage>
        <taxon>Bacteria</taxon>
        <taxon>Bacillati</taxon>
        <taxon>Chloroflexota</taxon>
        <taxon>Anaerolineae</taxon>
        <taxon>Anaerolineales</taxon>
        <taxon>Anaerolineaceae</taxon>
        <taxon>Candidatus Brevifilum</taxon>
    </lineage>
</organism>
<dbReference type="Proteomes" id="UP000195514">
    <property type="component" value="Chromosome I"/>
</dbReference>
<proteinExistence type="predicted"/>
<name>A0A1Y6K4R3_9CHLR</name>
<feature type="domain" description="Cohesin" evidence="2">
    <location>
        <begin position="39"/>
        <end position="146"/>
    </location>
</feature>
<dbReference type="SUPFAM" id="SSF49384">
    <property type="entry name" value="Carbohydrate-binding domain"/>
    <property type="match status" value="1"/>
</dbReference>
<gene>
    <name evidence="3" type="ORF">CFX1CAM_1606</name>
</gene>
<dbReference type="GO" id="GO:0030246">
    <property type="term" value="F:carbohydrate binding"/>
    <property type="evidence" value="ECO:0007669"/>
    <property type="project" value="InterPro"/>
</dbReference>
<evidence type="ECO:0000256" key="1">
    <source>
        <dbReference type="SAM" id="Phobius"/>
    </source>
</evidence>
<reference evidence="4" key="1">
    <citation type="submission" date="2017-05" db="EMBL/GenBank/DDBJ databases">
        <authorList>
            <person name="Kirkegaard R."/>
            <person name="Mcilroy J S."/>
        </authorList>
    </citation>
    <scope>NUCLEOTIDE SEQUENCE [LARGE SCALE GENOMIC DNA]</scope>
</reference>
<keyword evidence="1" id="KW-1133">Transmembrane helix</keyword>
<protein>
    <recommendedName>
        <fullName evidence="2">Cohesin domain-containing protein</fullName>
    </recommendedName>
</protein>
<feature type="transmembrane region" description="Helical" evidence="1">
    <location>
        <begin position="266"/>
        <end position="286"/>
    </location>
</feature>
<dbReference type="RefSeq" id="WP_087862497.1">
    <property type="nucleotide sequence ID" value="NZ_LT859958.1"/>
</dbReference>
<dbReference type="CDD" id="cd08547">
    <property type="entry name" value="Type_II_cohesin"/>
    <property type="match status" value="1"/>
</dbReference>
<dbReference type="InterPro" id="IPR008965">
    <property type="entry name" value="CBM2/CBM3_carb-bd_dom_sf"/>
</dbReference>
<keyword evidence="1" id="KW-0472">Membrane</keyword>
<dbReference type="Pfam" id="PF00963">
    <property type="entry name" value="Cohesin"/>
    <property type="match status" value="1"/>
</dbReference>
<accession>A0A1Y6K4R3</accession>
<dbReference type="InterPro" id="IPR002102">
    <property type="entry name" value="Cohesin_dom"/>
</dbReference>
<dbReference type="GO" id="GO:0000272">
    <property type="term" value="P:polysaccharide catabolic process"/>
    <property type="evidence" value="ECO:0007669"/>
    <property type="project" value="InterPro"/>
</dbReference>
<sequence>MKIINLRSVLLVIILLGLVFAPQEPVLAQVAKAGVFEDIKVQPGAQFELPVEVRGVENLYAVDIEIRFDPAILQAEDADPNMEGVQAGLSTFLEAGLLLYNTIDNQEGVLRFAMSQVNPAEPVSGDGILLVVYFLARAEGKTELEISFLEASDRYGVEVVLEPEDGLVTVSQGAPIINATSIPTQDPGSVILIPTLAPTEIPTQAPTEIPTEPPDEGEAEIAMAYPESKPEVYTAYPESQPVEPPTTVAAEVEEGAAQASRSILDYWWAVLIVVLVAGGLAVYLWLSKKRAVG</sequence>